<evidence type="ECO:0000313" key="3">
    <source>
        <dbReference type="Proteomes" id="UP000004994"/>
    </source>
</evidence>
<dbReference type="EnsemblPlants" id="Solyc05g053255.1.1">
    <property type="protein sequence ID" value="Solyc05g053255.1.1"/>
    <property type="gene ID" value="Solyc05g053255.1"/>
</dbReference>
<feature type="compositionally biased region" description="Low complexity" evidence="1">
    <location>
        <begin position="13"/>
        <end position="24"/>
    </location>
</feature>
<name>A0A3Q7GN51_SOLLC</name>
<dbReference type="Proteomes" id="UP000004994">
    <property type="component" value="Chromosome 5"/>
</dbReference>
<organism evidence="2">
    <name type="scientific">Solanum lycopersicum</name>
    <name type="common">Tomato</name>
    <name type="synonym">Lycopersicon esculentum</name>
    <dbReference type="NCBI Taxonomy" id="4081"/>
    <lineage>
        <taxon>Eukaryota</taxon>
        <taxon>Viridiplantae</taxon>
        <taxon>Streptophyta</taxon>
        <taxon>Embryophyta</taxon>
        <taxon>Tracheophyta</taxon>
        <taxon>Spermatophyta</taxon>
        <taxon>Magnoliopsida</taxon>
        <taxon>eudicotyledons</taxon>
        <taxon>Gunneridae</taxon>
        <taxon>Pentapetalae</taxon>
        <taxon>asterids</taxon>
        <taxon>lamiids</taxon>
        <taxon>Solanales</taxon>
        <taxon>Solanaceae</taxon>
        <taxon>Solanoideae</taxon>
        <taxon>Solaneae</taxon>
        <taxon>Solanum</taxon>
        <taxon>Solanum subgen. Lycopersicon</taxon>
    </lineage>
</organism>
<protein>
    <submittedName>
        <fullName evidence="2">Uncharacterized protein</fullName>
    </submittedName>
</protein>
<keyword evidence="3" id="KW-1185">Reference proteome</keyword>
<evidence type="ECO:0000256" key="1">
    <source>
        <dbReference type="SAM" id="MobiDB-lite"/>
    </source>
</evidence>
<proteinExistence type="predicted"/>
<feature type="compositionally biased region" description="Polar residues" evidence="1">
    <location>
        <begin position="25"/>
        <end position="44"/>
    </location>
</feature>
<accession>A0A3Q7GN51</accession>
<reference evidence="2" key="1">
    <citation type="journal article" date="2012" name="Nature">
        <title>The tomato genome sequence provides insights into fleshy fruit evolution.</title>
        <authorList>
            <consortium name="Tomato Genome Consortium"/>
        </authorList>
    </citation>
    <scope>NUCLEOTIDE SEQUENCE [LARGE SCALE GENOMIC DNA]</scope>
    <source>
        <strain evidence="2">cv. Heinz 1706</strain>
    </source>
</reference>
<evidence type="ECO:0000313" key="2">
    <source>
        <dbReference type="EnsemblPlants" id="Solyc05g053255.1.1"/>
    </source>
</evidence>
<dbReference type="AlphaFoldDB" id="A0A3Q7GN51"/>
<sequence>MIMFHITQDLNNPPRSSSVKPKVSTQPFFTSSPRAARKSSTLPGSPNHPRRSAIRHRLENISFMPKDDLEGETELHGNPGKSKKRGRIIGTSSSQKTGGDAQRRLRFQEGPRNCGLSHLRASGLGKKWLLLRILNIPTQFWETEVMDRKENWLRNVI</sequence>
<dbReference type="InParanoid" id="A0A3Q7GN51"/>
<reference evidence="2" key="2">
    <citation type="submission" date="2019-01" db="UniProtKB">
        <authorList>
            <consortium name="EnsemblPlants"/>
        </authorList>
    </citation>
    <scope>IDENTIFICATION</scope>
    <source>
        <strain evidence="2">cv. Heinz 1706</strain>
    </source>
</reference>
<dbReference type="Gramene" id="Solyc05g053255.1.1">
    <property type="protein sequence ID" value="Solyc05g053255.1.1"/>
    <property type="gene ID" value="Solyc05g053255.1"/>
</dbReference>
<feature type="region of interest" description="Disordered" evidence="1">
    <location>
        <begin position="1"/>
        <end position="102"/>
    </location>
</feature>